<keyword evidence="4" id="KW-1185">Reference proteome</keyword>
<dbReference type="PANTHER" id="PTHR40627:SF3">
    <property type="entry name" value="PRENYLTRANSFERASE ASQH2-RELATED"/>
    <property type="match status" value="1"/>
</dbReference>
<dbReference type="AlphaFoldDB" id="A0A9W9TG13"/>
<reference evidence="3" key="2">
    <citation type="journal article" date="2023" name="IMA Fungus">
        <title>Comparative genomic study of the Penicillium genus elucidates a diverse pangenome and 15 lateral gene transfer events.</title>
        <authorList>
            <person name="Petersen C."/>
            <person name="Sorensen T."/>
            <person name="Nielsen M.R."/>
            <person name="Sondergaard T.E."/>
            <person name="Sorensen J.L."/>
            <person name="Fitzpatrick D.A."/>
            <person name="Frisvad J.C."/>
            <person name="Nielsen K.L."/>
        </authorList>
    </citation>
    <scope>NUCLEOTIDE SEQUENCE</scope>
    <source>
        <strain evidence="3">IBT 23319</strain>
    </source>
</reference>
<accession>A0A9W9TG13</accession>
<evidence type="ECO:0000256" key="2">
    <source>
        <dbReference type="ARBA" id="ARBA00022679"/>
    </source>
</evidence>
<name>A0A9W9TG13_PENCI</name>
<evidence type="ECO:0000313" key="4">
    <source>
        <dbReference type="Proteomes" id="UP001147733"/>
    </source>
</evidence>
<evidence type="ECO:0000313" key="3">
    <source>
        <dbReference type="EMBL" id="KAJ5221029.1"/>
    </source>
</evidence>
<dbReference type="PANTHER" id="PTHR40627">
    <property type="entry name" value="INDOLE PRENYLTRANSFERASE TDIB-RELATED"/>
    <property type="match status" value="1"/>
</dbReference>
<dbReference type="Pfam" id="PF11991">
    <property type="entry name" value="Trp_DMAT"/>
    <property type="match status" value="1"/>
</dbReference>
<organism evidence="3 4">
    <name type="scientific">Penicillium citrinum</name>
    <dbReference type="NCBI Taxonomy" id="5077"/>
    <lineage>
        <taxon>Eukaryota</taxon>
        <taxon>Fungi</taxon>
        <taxon>Dikarya</taxon>
        <taxon>Ascomycota</taxon>
        <taxon>Pezizomycotina</taxon>
        <taxon>Eurotiomycetes</taxon>
        <taxon>Eurotiomycetidae</taxon>
        <taxon>Eurotiales</taxon>
        <taxon>Aspergillaceae</taxon>
        <taxon>Penicillium</taxon>
    </lineage>
</organism>
<dbReference type="EMBL" id="JAPQKT010000009">
    <property type="protein sequence ID" value="KAJ5221029.1"/>
    <property type="molecule type" value="Genomic_DNA"/>
</dbReference>
<sequence length="267" mass="30250">MKCTLNKRDFGEFIAESINPVSEKMGSMPSFDMVNSYLRESNGYSQFAFCVVWSKAEEIWTLGGRAKSPVVQEGLKYLKELWGLTKLSEGRRDFTGGFDDGIDATVSPMFYFPIHGENDQKIITGLAEFMCRIGLSKLGENYETTVQHYFPERDLNKTARLTSWISFAYTEKTGVYLRTMKKIPSRGSSTPLWISLRVWSIVKLWMANKPRRKDISKIPNQPRPHISTMASLLLLSGVLFQQLVIRSSATLFSLVKEAVGCTEGKEV</sequence>
<gene>
    <name evidence="3" type="ORF">N7469_009916</name>
</gene>
<comment type="caution">
    <text evidence="3">The sequence shown here is derived from an EMBL/GenBank/DDBJ whole genome shotgun (WGS) entry which is preliminary data.</text>
</comment>
<dbReference type="OrthoDB" id="5392033at2759"/>
<dbReference type="RefSeq" id="XP_056495952.1">
    <property type="nucleotide sequence ID" value="XM_056648821.1"/>
</dbReference>
<protein>
    <submittedName>
        <fullName evidence="3">Aromatic prenyltransferase DMATS type</fullName>
    </submittedName>
</protein>
<dbReference type="InterPro" id="IPR017795">
    <property type="entry name" value="ABBA_NscD-like"/>
</dbReference>
<evidence type="ECO:0000256" key="1">
    <source>
        <dbReference type="ARBA" id="ARBA00010209"/>
    </source>
</evidence>
<dbReference type="GeneID" id="81387988"/>
<keyword evidence="2" id="KW-0808">Transferase</keyword>
<dbReference type="GO" id="GO:0009820">
    <property type="term" value="P:alkaloid metabolic process"/>
    <property type="evidence" value="ECO:0007669"/>
    <property type="project" value="InterPro"/>
</dbReference>
<proteinExistence type="inferred from homology"/>
<dbReference type="Proteomes" id="UP001147733">
    <property type="component" value="Unassembled WGS sequence"/>
</dbReference>
<dbReference type="GO" id="GO:0016765">
    <property type="term" value="F:transferase activity, transferring alkyl or aryl (other than methyl) groups"/>
    <property type="evidence" value="ECO:0007669"/>
    <property type="project" value="InterPro"/>
</dbReference>
<reference evidence="3" key="1">
    <citation type="submission" date="2022-11" db="EMBL/GenBank/DDBJ databases">
        <authorList>
            <person name="Petersen C."/>
        </authorList>
    </citation>
    <scope>NUCLEOTIDE SEQUENCE</scope>
    <source>
        <strain evidence="3">IBT 23319</strain>
    </source>
</reference>
<comment type="similarity">
    <text evidence="1">Belongs to the tryptophan dimethylallyltransferase family.</text>
</comment>